<dbReference type="AlphaFoldDB" id="A0A087ANG3"/>
<organism evidence="2 3">
    <name type="scientific">Bifidobacterium pullorum subsp. gallinarum</name>
    <dbReference type="NCBI Taxonomy" id="78344"/>
    <lineage>
        <taxon>Bacteria</taxon>
        <taxon>Bacillati</taxon>
        <taxon>Actinomycetota</taxon>
        <taxon>Actinomycetes</taxon>
        <taxon>Bifidobacteriales</taxon>
        <taxon>Bifidobacteriaceae</taxon>
        <taxon>Bifidobacterium</taxon>
    </lineage>
</organism>
<evidence type="ECO:0000313" key="3">
    <source>
        <dbReference type="Proteomes" id="UP000029046"/>
    </source>
</evidence>
<dbReference type="OrthoDB" id="5193498at2"/>
<dbReference type="EMBL" id="JGYX01000005">
    <property type="protein sequence ID" value="KFI60313.1"/>
    <property type="molecule type" value="Genomic_DNA"/>
</dbReference>
<accession>A0A087ANG3</accession>
<protein>
    <submittedName>
        <fullName evidence="2">Uncharacterized protein</fullName>
    </submittedName>
</protein>
<evidence type="ECO:0000313" key="2">
    <source>
        <dbReference type="EMBL" id="KFI60313.1"/>
    </source>
</evidence>
<reference evidence="2 3" key="1">
    <citation type="submission" date="2014-03" db="EMBL/GenBank/DDBJ databases">
        <title>Genomics of Bifidobacteria.</title>
        <authorList>
            <person name="Ventura M."/>
            <person name="Milani C."/>
            <person name="Lugli G.A."/>
        </authorList>
    </citation>
    <scope>NUCLEOTIDE SEQUENCE [LARGE SCALE GENOMIC DNA]</scope>
    <source>
        <strain evidence="2 3">LMG 11586</strain>
    </source>
</reference>
<keyword evidence="3" id="KW-1185">Reference proteome</keyword>
<dbReference type="RefSeq" id="WP_051917128.1">
    <property type="nucleotide sequence ID" value="NZ_JGYX01000005.1"/>
</dbReference>
<keyword evidence="1" id="KW-0175">Coiled coil</keyword>
<evidence type="ECO:0000256" key="1">
    <source>
        <dbReference type="SAM" id="Coils"/>
    </source>
</evidence>
<dbReference type="eggNOG" id="ENOG50347YV">
    <property type="taxonomic scope" value="Bacteria"/>
</dbReference>
<name>A0A087ANG3_9BIFI</name>
<gene>
    <name evidence="2" type="ORF">BIGA_0900</name>
</gene>
<dbReference type="Proteomes" id="UP000029046">
    <property type="component" value="Unassembled WGS sequence"/>
</dbReference>
<comment type="caution">
    <text evidence="2">The sequence shown here is derived from an EMBL/GenBank/DDBJ whole genome shotgun (WGS) entry which is preliminary data.</text>
</comment>
<sequence length="155" mass="16619">MGLFNNLKAQATQLAKDAGQQALEAVAEAKANADAAKAEKKAAAEARGKKVASFEADKQKFTLYEHTIDKDGDEQPLAAVTARLEAGEELQSRVTATRVALLGAFALAAKKKSGGTKFLTVEGPEFMWGAEVDRKSIKDAQKFMVAVNNQVKKNH</sequence>
<feature type="coiled-coil region" evidence="1">
    <location>
        <begin position="19"/>
        <end position="46"/>
    </location>
</feature>
<proteinExistence type="predicted"/>